<evidence type="ECO:0008006" key="14">
    <source>
        <dbReference type="Google" id="ProtNLM"/>
    </source>
</evidence>
<comment type="subcellular location">
    <subcellularLocation>
        <location evidence="1">Cell membrane</location>
        <topology evidence="1">Single-pass type I membrane protein</topology>
    </subcellularLocation>
</comment>
<comment type="caution">
    <text evidence="12">The sequence shown here is derived from an EMBL/GenBank/DDBJ whole genome shotgun (WGS) entry which is preliminary data.</text>
</comment>
<dbReference type="PANTHER" id="PTHR27004">
    <property type="entry name" value="RECEPTOR-LIKE PROTEIN 12 ISOFORM X1"/>
    <property type="match status" value="1"/>
</dbReference>
<name>A0A2G9HQ62_9LAMI</name>
<dbReference type="FunFam" id="3.80.10.10:FF:000111">
    <property type="entry name" value="LRR receptor-like serine/threonine-protein kinase ERECTA"/>
    <property type="match status" value="1"/>
</dbReference>
<dbReference type="STRING" id="429701.A0A2G9HQ62"/>
<evidence type="ECO:0000256" key="6">
    <source>
        <dbReference type="ARBA" id="ARBA00022737"/>
    </source>
</evidence>
<dbReference type="SUPFAM" id="SSF52058">
    <property type="entry name" value="L domain-like"/>
    <property type="match status" value="1"/>
</dbReference>
<evidence type="ECO:0000256" key="1">
    <source>
        <dbReference type="ARBA" id="ARBA00004251"/>
    </source>
</evidence>
<keyword evidence="13" id="KW-1185">Reference proteome</keyword>
<dbReference type="Proteomes" id="UP000231279">
    <property type="component" value="Unassembled WGS sequence"/>
</dbReference>
<keyword evidence="5 11" id="KW-0812">Transmembrane</keyword>
<keyword evidence="3" id="KW-1003">Cell membrane</keyword>
<dbReference type="OrthoDB" id="904373at2759"/>
<evidence type="ECO:0000256" key="7">
    <source>
        <dbReference type="ARBA" id="ARBA00022989"/>
    </source>
</evidence>
<evidence type="ECO:0000256" key="8">
    <source>
        <dbReference type="ARBA" id="ARBA00023136"/>
    </source>
</evidence>
<proteinExistence type="inferred from homology"/>
<feature type="transmembrane region" description="Helical" evidence="11">
    <location>
        <begin position="185"/>
        <end position="209"/>
    </location>
</feature>
<keyword evidence="4" id="KW-0433">Leucine-rich repeat</keyword>
<organism evidence="12 13">
    <name type="scientific">Handroanthus impetiginosus</name>
    <dbReference type="NCBI Taxonomy" id="429701"/>
    <lineage>
        <taxon>Eukaryota</taxon>
        <taxon>Viridiplantae</taxon>
        <taxon>Streptophyta</taxon>
        <taxon>Embryophyta</taxon>
        <taxon>Tracheophyta</taxon>
        <taxon>Spermatophyta</taxon>
        <taxon>Magnoliopsida</taxon>
        <taxon>eudicotyledons</taxon>
        <taxon>Gunneridae</taxon>
        <taxon>Pentapetalae</taxon>
        <taxon>asterids</taxon>
        <taxon>lamiids</taxon>
        <taxon>Lamiales</taxon>
        <taxon>Bignoniaceae</taxon>
        <taxon>Crescentiina</taxon>
        <taxon>Tabebuia alliance</taxon>
        <taxon>Handroanthus</taxon>
    </lineage>
</organism>
<keyword evidence="10" id="KW-0325">Glycoprotein</keyword>
<dbReference type="InterPro" id="IPR032675">
    <property type="entry name" value="LRR_dom_sf"/>
</dbReference>
<keyword evidence="7 11" id="KW-1133">Transmembrane helix</keyword>
<evidence type="ECO:0000256" key="4">
    <source>
        <dbReference type="ARBA" id="ARBA00022614"/>
    </source>
</evidence>
<evidence type="ECO:0000256" key="11">
    <source>
        <dbReference type="SAM" id="Phobius"/>
    </source>
</evidence>
<evidence type="ECO:0000313" key="13">
    <source>
        <dbReference type="Proteomes" id="UP000231279"/>
    </source>
</evidence>
<evidence type="ECO:0000256" key="2">
    <source>
        <dbReference type="ARBA" id="ARBA00009592"/>
    </source>
</evidence>
<gene>
    <name evidence="12" type="ORF">CDL12_07641</name>
</gene>
<keyword evidence="6" id="KW-0677">Repeat</keyword>
<protein>
    <recommendedName>
        <fullName evidence="14">Non-specific serine/threonine protein kinase</fullName>
    </recommendedName>
</protein>
<dbReference type="PRINTS" id="PR00019">
    <property type="entry name" value="LEURICHRPT"/>
</dbReference>
<evidence type="ECO:0000256" key="10">
    <source>
        <dbReference type="ARBA" id="ARBA00023180"/>
    </source>
</evidence>
<keyword evidence="9" id="KW-0675">Receptor</keyword>
<evidence type="ECO:0000256" key="9">
    <source>
        <dbReference type="ARBA" id="ARBA00023170"/>
    </source>
</evidence>
<dbReference type="EMBL" id="NKXS01001240">
    <property type="protein sequence ID" value="PIN19664.1"/>
    <property type="molecule type" value="Genomic_DNA"/>
</dbReference>
<dbReference type="Gene3D" id="3.80.10.10">
    <property type="entry name" value="Ribonuclease Inhibitor"/>
    <property type="match status" value="1"/>
</dbReference>
<evidence type="ECO:0000256" key="3">
    <source>
        <dbReference type="ARBA" id="ARBA00022475"/>
    </source>
</evidence>
<sequence length="229" mass="25550">MMNVRINGTEERNRLAYSESFTLVFKGFEHELVELLVAFTTLDFSDNKFNGSIPNSIGKLNSLIFMNLSHNMLEGKIPSSFGNLSELEQLDLSSNHLQGEIPWELTRLSFLASLNLSNNLLSGPIPHSGGQFPTFENNSYMGNLGLCGYPLTEKCDDDDDDDDKAAQPMLQSEGDDSKFLDGFTWQAVVMGYGCGLVFGVTMGCLALLYRRPMWLLNFLFGVQQKINGY</sequence>
<reference evidence="13" key="1">
    <citation type="journal article" date="2018" name="Gigascience">
        <title>Genome assembly of the Pink Ipe (Handroanthus impetiginosus, Bignoniaceae), a highly valued, ecologically keystone Neotropical timber forest tree.</title>
        <authorList>
            <person name="Silva-Junior O.B."/>
            <person name="Grattapaglia D."/>
            <person name="Novaes E."/>
            <person name="Collevatti R.G."/>
        </authorList>
    </citation>
    <scope>NUCLEOTIDE SEQUENCE [LARGE SCALE GENOMIC DNA]</scope>
    <source>
        <strain evidence="13">cv. UFG-1</strain>
    </source>
</reference>
<dbReference type="Pfam" id="PF00560">
    <property type="entry name" value="LRR_1"/>
    <property type="match status" value="4"/>
</dbReference>
<dbReference type="PANTHER" id="PTHR27004:SF428">
    <property type="entry name" value="OS01G0160600 PROTEIN"/>
    <property type="match status" value="1"/>
</dbReference>
<dbReference type="AlphaFoldDB" id="A0A2G9HQ62"/>
<evidence type="ECO:0000256" key="5">
    <source>
        <dbReference type="ARBA" id="ARBA00022692"/>
    </source>
</evidence>
<dbReference type="GO" id="GO:0005886">
    <property type="term" value="C:plasma membrane"/>
    <property type="evidence" value="ECO:0007669"/>
    <property type="project" value="UniProtKB-SubCell"/>
</dbReference>
<accession>A0A2G9HQ62</accession>
<comment type="similarity">
    <text evidence="2">Belongs to the RLP family.</text>
</comment>
<keyword evidence="8 11" id="KW-0472">Membrane</keyword>
<evidence type="ECO:0000313" key="12">
    <source>
        <dbReference type="EMBL" id="PIN19664.1"/>
    </source>
</evidence>
<dbReference type="InterPro" id="IPR001611">
    <property type="entry name" value="Leu-rich_rpt"/>
</dbReference>